<feature type="transmembrane region" description="Helical" evidence="1">
    <location>
        <begin position="70"/>
        <end position="90"/>
    </location>
</feature>
<keyword evidence="1" id="KW-0812">Transmembrane</keyword>
<dbReference type="AlphaFoldDB" id="A0A7Z0L1E8"/>
<dbReference type="NCBIfam" id="NF033734">
    <property type="entry name" value="MFS_ArsJ"/>
    <property type="match status" value="1"/>
</dbReference>
<organism evidence="2 3">
    <name type="scientific">Rhabdonatronobacter sediminivivens</name>
    <dbReference type="NCBI Taxonomy" id="2743469"/>
    <lineage>
        <taxon>Bacteria</taxon>
        <taxon>Pseudomonadati</taxon>
        <taxon>Pseudomonadota</taxon>
        <taxon>Alphaproteobacteria</taxon>
        <taxon>Rhodobacterales</taxon>
        <taxon>Paracoccaceae</taxon>
        <taxon>Rhabdonatronobacter</taxon>
    </lineage>
</organism>
<keyword evidence="1" id="KW-1133">Transmembrane helix</keyword>
<gene>
    <name evidence="2" type="primary">arsJ</name>
    <name evidence="2" type="ORF">HUK65_17735</name>
</gene>
<dbReference type="PANTHER" id="PTHR23547">
    <property type="entry name" value="MAJOR FACILITATOR SUPERFAMILY DOMAIN, GENERAL SUBSTRATE TRANSPORTER"/>
    <property type="match status" value="1"/>
</dbReference>
<dbReference type="EMBL" id="JACBXS010000079">
    <property type="protein sequence ID" value="NYS26811.1"/>
    <property type="molecule type" value="Genomic_DNA"/>
</dbReference>
<feature type="transmembrane region" description="Helical" evidence="1">
    <location>
        <begin position="257"/>
        <end position="275"/>
    </location>
</feature>
<keyword evidence="3" id="KW-1185">Reference proteome</keyword>
<dbReference type="Proteomes" id="UP000529417">
    <property type="component" value="Unassembled WGS sequence"/>
</dbReference>
<feature type="transmembrane region" description="Helical" evidence="1">
    <location>
        <begin position="390"/>
        <end position="409"/>
    </location>
</feature>
<name>A0A7Z0L1E8_9RHOB</name>
<dbReference type="PANTHER" id="PTHR23547:SF1">
    <property type="entry name" value="MAJOR FACILITATOR SUPERFAMILY MFS_1"/>
    <property type="match status" value="1"/>
</dbReference>
<dbReference type="SUPFAM" id="SSF103473">
    <property type="entry name" value="MFS general substrate transporter"/>
    <property type="match status" value="1"/>
</dbReference>
<evidence type="ECO:0000313" key="3">
    <source>
        <dbReference type="Proteomes" id="UP000529417"/>
    </source>
</evidence>
<accession>A0A7Z0L1E8</accession>
<dbReference type="RefSeq" id="WP_179907602.1">
    <property type="nucleotide sequence ID" value="NZ_JACBXS010000079.1"/>
</dbReference>
<keyword evidence="1" id="KW-0472">Membrane</keyword>
<evidence type="ECO:0000313" key="2">
    <source>
        <dbReference type="EMBL" id="NYS26811.1"/>
    </source>
</evidence>
<proteinExistence type="predicted"/>
<dbReference type="InterPro" id="IPR047769">
    <property type="entry name" value="MFS_ArsJ"/>
</dbReference>
<feature type="transmembrane region" description="Helical" evidence="1">
    <location>
        <begin position="329"/>
        <end position="352"/>
    </location>
</feature>
<feature type="transmembrane region" description="Helical" evidence="1">
    <location>
        <begin position="174"/>
        <end position="192"/>
    </location>
</feature>
<dbReference type="InterPro" id="IPR036259">
    <property type="entry name" value="MFS_trans_sf"/>
</dbReference>
<dbReference type="Gene3D" id="1.20.1250.20">
    <property type="entry name" value="MFS general substrate transporter like domains"/>
    <property type="match status" value="1"/>
</dbReference>
<evidence type="ECO:0000256" key="1">
    <source>
        <dbReference type="SAM" id="Phobius"/>
    </source>
</evidence>
<protein>
    <submittedName>
        <fullName evidence="2">Organoarsenical effux MFS transporter ArsJ</fullName>
    </submittedName>
</protein>
<feature type="transmembrane region" description="Helical" evidence="1">
    <location>
        <begin position="151"/>
        <end position="168"/>
    </location>
</feature>
<feature type="transmembrane region" description="Helical" evidence="1">
    <location>
        <begin position="364"/>
        <end position="384"/>
    </location>
</feature>
<feature type="transmembrane region" description="Helical" evidence="1">
    <location>
        <begin position="96"/>
        <end position="116"/>
    </location>
</feature>
<sequence>MSTTNPLRAYIAVTAAYWAFMLSDGALRMLVLLHFNTLGFTPIQLAYLFLLYEIAGIVTNLAAGWLAARFGLAATLYGGMALQIAALAALAQMDPAWGLTASVIFVMAVQGVSGVAKDLAKMSSKSAVKLLAPDHGGGLFRWVAALTGSKNAVKGLGFFLGAALLAMAGFQAAVWGMAGVLAVILAAVVLFLPTGLPGRMKGADTWAGWRSGDPRINRLSLARMFLFGARDVWFVVGIPVYFQAVLSDGTAEGRREAFFLIGGFLALWIIAYGAVQALAPRILGARALPEGDMVRMAVLWAGWLVPIPFVLAGATWLAGAPADWLTTTLIGGLMLFGFVFAVNSSVHSYLILAFGAADRITRDVGFYYMANAAGRLIGTLLSGLSFQLGGLTLCLTVAGVMALASWLAARQLSSV</sequence>
<feature type="transmembrane region" description="Helical" evidence="1">
    <location>
        <begin position="296"/>
        <end position="317"/>
    </location>
</feature>
<feature type="transmembrane region" description="Helical" evidence="1">
    <location>
        <begin position="224"/>
        <end position="245"/>
    </location>
</feature>
<reference evidence="2 3" key="1">
    <citation type="journal article" date="2000" name="Arch. Microbiol.">
        <title>Rhodobaca bogoriensis gen. nov. and sp. nov., an alkaliphilic purple nonsulfur bacterium from African Rift Valley soda lakes.</title>
        <authorList>
            <person name="Milford A.D."/>
            <person name="Achenbach L.A."/>
            <person name="Jung D.O."/>
            <person name="Madigan M.T."/>
        </authorList>
    </citation>
    <scope>NUCLEOTIDE SEQUENCE [LARGE SCALE GENOMIC DNA]</scope>
    <source>
        <strain evidence="2 3">2376</strain>
    </source>
</reference>
<comment type="caution">
    <text evidence="2">The sequence shown here is derived from an EMBL/GenBank/DDBJ whole genome shotgun (WGS) entry which is preliminary data.</text>
</comment>
<feature type="transmembrane region" description="Helical" evidence="1">
    <location>
        <begin position="43"/>
        <end position="63"/>
    </location>
</feature>
<feature type="transmembrane region" description="Helical" evidence="1">
    <location>
        <begin position="7"/>
        <end position="31"/>
    </location>
</feature>